<comment type="caution">
    <text evidence="1">The sequence shown here is derived from an EMBL/GenBank/DDBJ whole genome shotgun (WGS) entry which is preliminary data.</text>
</comment>
<proteinExistence type="predicted"/>
<dbReference type="RefSeq" id="WP_132247563.1">
    <property type="nucleotide sequence ID" value="NZ_SLWV01000031.1"/>
</dbReference>
<gene>
    <name evidence="1" type="ORF">EV214_13168</name>
</gene>
<sequence>MKPNILKIQKLVDEKFEGNKTSFARSIGVKRSQVSVILNDGVGAGIKFFGGLIKYCDEHNLNFREYIFLQ</sequence>
<reference evidence="1 2" key="1">
    <citation type="submission" date="2019-03" db="EMBL/GenBank/DDBJ databases">
        <title>Genomic Encyclopedia of Type Strains, Phase IV (KMG-IV): sequencing the most valuable type-strain genomes for metagenomic binning, comparative biology and taxonomic classification.</title>
        <authorList>
            <person name="Goeker M."/>
        </authorList>
    </citation>
    <scope>NUCLEOTIDE SEQUENCE [LARGE SCALE GENOMIC DNA]</scope>
    <source>
        <strain evidence="1 2">DSM 102940</strain>
    </source>
</reference>
<name>A0A4R2K9W3_9FIRM</name>
<dbReference type="EMBL" id="SLWV01000031">
    <property type="protein sequence ID" value="TCO69544.1"/>
    <property type="molecule type" value="Genomic_DNA"/>
</dbReference>
<dbReference type="Proteomes" id="UP000294919">
    <property type="component" value="Unassembled WGS sequence"/>
</dbReference>
<organism evidence="1 2">
    <name type="scientific">Marinisporobacter balticus</name>
    <dbReference type="NCBI Taxonomy" id="2018667"/>
    <lineage>
        <taxon>Bacteria</taxon>
        <taxon>Bacillati</taxon>
        <taxon>Bacillota</taxon>
        <taxon>Clostridia</taxon>
        <taxon>Peptostreptococcales</taxon>
        <taxon>Thermotaleaceae</taxon>
        <taxon>Marinisporobacter</taxon>
    </lineage>
</organism>
<evidence type="ECO:0008006" key="3">
    <source>
        <dbReference type="Google" id="ProtNLM"/>
    </source>
</evidence>
<evidence type="ECO:0000313" key="2">
    <source>
        <dbReference type="Proteomes" id="UP000294919"/>
    </source>
</evidence>
<evidence type="ECO:0000313" key="1">
    <source>
        <dbReference type="EMBL" id="TCO69544.1"/>
    </source>
</evidence>
<accession>A0A4R2K9W3</accession>
<protein>
    <recommendedName>
        <fullName evidence="3">Cro/C1-type helix-turn-helix DNA-binding protein</fullName>
    </recommendedName>
</protein>
<dbReference type="OrthoDB" id="2661663at2"/>
<keyword evidence="2" id="KW-1185">Reference proteome</keyword>
<dbReference type="AlphaFoldDB" id="A0A4R2K9W3"/>